<dbReference type="Pfam" id="PF02086">
    <property type="entry name" value="MethyltransfD12"/>
    <property type="match status" value="1"/>
</dbReference>
<comment type="similarity">
    <text evidence="1">Belongs to the N(4)/N(6)-methyltransferase family.</text>
</comment>
<dbReference type="EC" id="2.1.1.72" evidence="2"/>
<evidence type="ECO:0000256" key="6">
    <source>
        <dbReference type="ARBA" id="ARBA00047942"/>
    </source>
</evidence>
<protein>
    <recommendedName>
        <fullName evidence="2">site-specific DNA-methyltransferase (adenine-specific)</fullName>
        <ecNumber evidence="2">2.1.1.72</ecNumber>
    </recommendedName>
</protein>
<dbReference type="InterPro" id="IPR023095">
    <property type="entry name" value="Ade_MeTrfase_dom_2"/>
</dbReference>
<name>A0A4R8LBX4_9BACL</name>
<evidence type="ECO:0000256" key="4">
    <source>
        <dbReference type="ARBA" id="ARBA00022679"/>
    </source>
</evidence>
<dbReference type="GO" id="GO:0009007">
    <property type="term" value="F:site-specific DNA-methyltransferase (adenine-specific) activity"/>
    <property type="evidence" value="ECO:0007669"/>
    <property type="project" value="UniProtKB-EC"/>
</dbReference>
<dbReference type="InterPro" id="IPR029063">
    <property type="entry name" value="SAM-dependent_MTases_sf"/>
</dbReference>
<dbReference type="InterPro" id="IPR012327">
    <property type="entry name" value="MeTrfase_D12"/>
</dbReference>
<dbReference type="GO" id="GO:0009307">
    <property type="term" value="P:DNA restriction-modification system"/>
    <property type="evidence" value="ECO:0007669"/>
    <property type="project" value="InterPro"/>
</dbReference>
<keyword evidence="8" id="KW-1185">Reference proteome</keyword>
<evidence type="ECO:0000256" key="3">
    <source>
        <dbReference type="ARBA" id="ARBA00022603"/>
    </source>
</evidence>
<dbReference type="GO" id="GO:0032259">
    <property type="term" value="P:methylation"/>
    <property type="evidence" value="ECO:0007669"/>
    <property type="project" value="UniProtKB-KW"/>
</dbReference>
<dbReference type="GO" id="GO:1904047">
    <property type="term" value="F:S-adenosyl-L-methionine binding"/>
    <property type="evidence" value="ECO:0007669"/>
    <property type="project" value="TreeGrafter"/>
</dbReference>
<keyword evidence="4" id="KW-0808">Transferase</keyword>
<keyword evidence="5" id="KW-0949">S-adenosyl-L-methionine</keyword>
<accession>A0A4R8LBX4</accession>
<evidence type="ECO:0000256" key="2">
    <source>
        <dbReference type="ARBA" id="ARBA00011900"/>
    </source>
</evidence>
<evidence type="ECO:0000256" key="1">
    <source>
        <dbReference type="ARBA" id="ARBA00006594"/>
    </source>
</evidence>
<keyword evidence="3 7" id="KW-0489">Methyltransferase</keyword>
<evidence type="ECO:0000313" key="7">
    <source>
        <dbReference type="EMBL" id="TDY40452.1"/>
    </source>
</evidence>
<organism evidence="7 8">
    <name type="scientific">Alicyclobacillus sacchari</name>
    <dbReference type="NCBI Taxonomy" id="392010"/>
    <lineage>
        <taxon>Bacteria</taxon>
        <taxon>Bacillati</taxon>
        <taxon>Bacillota</taxon>
        <taxon>Bacilli</taxon>
        <taxon>Bacillales</taxon>
        <taxon>Alicyclobacillaceae</taxon>
        <taxon>Alicyclobacillus</taxon>
    </lineage>
</organism>
<dbReference type="PANTHER" id="PTHR30481">
    <property type="entry name" value="DNA ADENINE METHYLASE"/>
    <property type="match status" value="1"/>
</dbReference>
<gene>
    <name evidence="7" type="ORF">C7445_1212</name>
</gene>
<dbReference type="GO" id="GO:0043565">
    <property type="term" value="F:sequence-specific DNA binding"/>
    <property type="evidence" value="ECO:0007669"/>
    <property type="project" value="TreeGrafter"/>
</dbReference>
<dbReference type="GO" id="GO:0006298">
    <property type="term" value="P:mismatch repair"/>
    <property type="evidence" value="ECO:0007669"/>
    <property type="project" value="TreeGrafter"/>
</dbReference>
<dbReference type="Gene3D" id="1.10.1020.10">
    <property type="entry name" value="Adenine-specific Methyltransferase, Domain 2"/>
    <property type="match status" value="1"/>
</dbReference>
<comment type="caution">
    <text evidence="7">The sequence shown here is derived from an EMBL/GenBank/DDBJ whole genome shotgun (WGS) entry which is preliminary data.</text>
</comment>
<dbReference type="PRINTS" id="PR00505">
    <property type="entry name" value="D12N6MTFRASE"/>
</dbReference>
<dbReference type="Proteomes" id="UP000294581">
    <property type="component" value="Unassembled WGS sequence"/>
</dbReference>
<dbReference type="AlphaFoldDB" id="A0A4R8LBX4"/>
<dbReference type="Gene3D" id="3.40.50.150">
    <property type="entry name" value="Vaccinia Virus protein VP39"/>
    <property type="match status" value="1"/>
</dbReference>
<dbReference type="SUPFAM" id="SSF53335">
    <property type="entry name" value="S-adenosyl-L-methionine-dependent methyltransferases"/>
    <property type="match status" value="1"/>
</dbReference>
<comment type="catalytic activity">
    <reaction evidence="6">
        <text>a 2'-deoxyadenosine in DNA + S-adenosyl-L-methionine = an N(6)-methyl-2'-deoxyadenosine in DNA + S-adenosyl-L-homocysteine + H(+)</text>
        <dbReference type="Rhea" id="RHEA:15197"/>
        <dbReference type="Rhea" id="RHEA-COMP:12418"/>
        <dbReference type="Rhea" id="RHEA-COMP:12419"/>
        <dbReference type="ChEBI" id="CHEBI:15378"/>
        <dbReference type="ChEBI" id="CHEBI:57856"/>
        <dbReference type="ChEBI" id="CHEBI:59789"/>
        <dbReference type="ChEBI" id="CHEBI:90615"/>
        <dbReference type="ChEBI" id="CHEBI:90616"/>
        <dbReference type="EC" id="2.1.1.72"/>
    </reaction>
</comment>
<dbReference type="EMBL" id="SORF01000021">
    <property type="protein sequence ID" value="TDY40452.1"/>
    <property type="molecule type" value="Genomic_DNA"/>
</dbReference>
<proteinExistence type="inferred from homology"/>
<reference evidence="7 8" key="1">
    <citation type="submission" date="2019-03" db="EMBL/GenBank/DDBJ databases">
        <title>Genomic Encyclopedia of Type Strains, Phase IV (KMG-IV): sequencing the most valuable type-strain genomes for metagenomic binning, comparative biology and taxonomic classification.</title>
        <authorList>
            <person name="Goeker M."/>
        </authorList>
    </citation>
    <scope>NUCLEOTIDE SEQUENCE [LARGE SCALE GENOMIC DNA]</scope>
    <source>
        <strain evidence="7 8">DSM 17974</strain>
    </source>
</reference>
<evidence type="ECO:0000256" key="5">
    <source>
        <dbReference type="ARBA" id="ARBA00022691"/>
    </source>
</evidence>
<sequence length="320" mass="37024">MSMKKFKEQRQKLSFWMSTSKLEALMKLYQTDSITEVFSKLVDEKLDSNFATQQSNRSVITSIGGKNKLARRIIELMPEHSVYVEPFGNTASILLQKAPVKKEVYNDIHEDVVNFFTVIQTDPLALYHACTKLPYSEAVYREMLSSPVPADAVEKAARFYYLSRAGFLATSRGTTGFRTNTSDGRNFGKFYYKECERFYAISKRLQSVELLNRDFRKVIRAYRDHEDALILADPPYYDGTDYYEGSFAWKDHRDLAQLLTSIRGKAMVLNSQNERIHELYTGLGFGYKVIRTKYSSRKSDVDEEGNRTRPVVPLHVYMNF</sequence>
<evidence type="ECO:0000313" key="8">
    <source>
        <dbReference type="Proteomes" id="UP000294581"/>
    </source>
</evidence>